<dbReference type="EMBL" id="JAVFKY010000005">
    <property type="protein sequence ID" value="KAK5575856.1"/>
    <property type="molecule type" value="Genomic_DNA"/>
</dbReference>
<evidence type="ECO:0000256" key="1">
    <source>
        <dbReference type="ARBA" id="ARBA00022741"/>
    </source>
</evidence>
<feature type="compositionally biased region" description="Polar residues" evidence="3">
    <location>
        <begin position="675"/>
        <end position="690"/>
    </location>
</feature>
<accession>A0AAN7YQT3</accession>
<feature type="region of interest" description="Disordered" evidence="3">
    <location>
        <begin position="775"/>
        <end position="815"/>
    </location>
</feature>
<organism evidence="5 6">
    <name type="scientific">Dictyostelium firmibasis</name>
    <dbReference type="NCBI Taxonomy" id="79012"/>
    <lineage>
        <taxon>Eukaryota</taxon>
        <taxon>Amoebozoa</taxon>
        <taxon>Evosea</taxon>
        <taxon>Eumycetozoa</taxon>
        <taxon>Dictyostelia</taxon>
        <taxon>Dictyosteliales</taxon>
        <taxon>Dictyosteliaceae</taxon>
        <taxon>Dictyostelium</taxon>
    </lineage>
</organism>
<evidence type="ECO:0000313" key="5">
    <source>
        <dbReference type="EMBL" id="KAK5575856.1"/>
    </source>
</evidence>
<dbReference type="PANTHER" id="PTHR24070">
    <property type="entry name" value="RAS, DI-RAS, AND RHEB FAMILY MEMBERS OF SMALL GTPASE SUPERFAMILY"/>
    <property type="match status" value="1"/>
</dbReference>
<dbReference type="GO" id="GO:0007165">
    <property type="term" value="P:signal transduction"/>
    <property type="evidence" value="ECO:0007669"/>
    <property type="project" value="InterPro"/>
</dbReference>
<dbReference type="CDD" id="cd00821">
    <property type="entry name" value="PH"/>
    <property type="match status" value="1"/>
</dbReference>
<dbReference type="Pfam" id="PF00169">
    <property type="entry name" value="PH"/>
    <property type="match status" value="1"/>
</dbReference>
<dbReference type="PROSITE" id="PS51419">
    <property type="entry name" value="RAB"/>
    <property type="match status" value="2"/>
</dbReference>
<comment type="caution">
    <text evidence="5">The sequence shown here is derived from an EMBL/GenBank/DDBJ whole genome shotgun (WGS) entry which is preliminary data.</text>
</comment>
<feature type="compositionally biased region" description="Low complexity" evidence="3">
    <location>
        <begin position="710"/>
        <end position="747"/>
    </location>
</feature>
<evidence type="ECO:0000259" key="4">
    <source>
        <dbReference type="PROSITE" id="PS50003"/>
    </source>
</evidence>
<reference evidence="5 6" key="1">
    <citation type="submission" date="2023-11" db="EMBL/GenBank/DDBJ databases">
        <title>Dfirmibasis_genome.</title>
        <authorList>
            <person name="Edelbroek B."/>
            <person name="Kjellin J."/>
            <person name="Jerlstrom-Hultqvist J."/>
            <person name="Soderbom F."/>
        </authorList>
    </citation>
    <scope>NUCLEOTIDE SEQUENCE [LARGE SCALE GENOMIC DNA]</scope>
    <source>
        <strain evidence="5 6">TNS-C-14</strain>
    </source>
</reference>
<dbReference type="GO" id="GO:0005525">
    <property type="term" value="F:GTP binding"/>
    <property type="evidence" value="ECO:0007669"/>
    <property type="project" value="UniProtKB-KW"/>
</dbReference>
<name>A0AAN7YQT3_9MYCE</name>
<dbReference type="PROSITE" id="PS50003">
    <property type="entry name" value="PH_DOMAIN"/>
    <property type="match status" value="1"/>
</dbReference>
<dbReference type="GO" id="GO:0016020">
    <property type="term" value="C:membrane"/>
    <property type="evidence" value="ECO:0007669"/>
    <property type="project" value="InterPro"/>
</dbReference>
<evidence type="ECO:0000313" key="6">
    <source>
        <dbReference type="Proteomes" id="UP001344447"/>
    </source>
</evidence>
<keyword evidence="6" id="KW-1185">Reference proteome</keyword>
<feature type="compositionally biased region" description="Polar residues" evidence="3">
    <location>
        <begin position="788"/>
        <end position="815"/>
    </location>
</feature>
<dbReference type="PROSITE" id="PS51421">
    <property type="entry name" value="RAS"/>
    <property type="match status" value="2"/>
</dbReference>
<sequence>MPNNPASPSVNNNLKGKNVASIIAANGANLNNSLSNLHQHVNNNSSNNLTSSFGSVSHNNISISSGGSALSYNYTQQLNQSNGSGSNGSLNGSTNNSNNNSANNSMQSMNGLASSMNGAADENGSNVMFGDIAHYSSISMDSMKSSNNTETIEIMVVGDELSNKARFISSFLNNGIGEDPTLEISTKKSIAIQSGAYNVNINTTVGQEEFWGINDVYYRSSQGFIFVYNVNSRESFLSFLKFRDKIIHEKGTENILMAMVGLTSPVINQDSGEESSIREVTHQEAKRMSDLYSCSFVELNSFGLDCEHQIQSIVTDLLGRITSGLNSTSSNNNGNDSNNVNGNNINGSGASSGGDLITQSIEVLMLGDIFVGKTQIIQRLLGNSFQNAYKETTEWNKSVYQMTVNDVRYLLKIVDTRGLDIEETLNRERLVSSQGFVFVYSIASRESFLMIEQLRKKLSSIKSDTKIPSVLIANKGDSLIRQVTFDEGSKMAQHLNSHFFEVSSMLSDDESIIRPFEQLLADIQKSGNASGIEMSEIKKKGYLFKEGKKLKSMSKYFFKVSRCNLSYCKNESNKSKVKSIQLSEQIQLAIPHNVHEKKDVWPFSVILDPVSKHSINLIASSEEERNAWIKAIKFNCFLEDIACNIIDDVVKSMISEIASGVVGSGVGSHLKRSDTTQQLNNSGSFINGLSNGKPVPNFSNLSTSGGGSGNNSNNSTPMSSPYGSSNNFSSHLSQSTSSMSMSPQQQLQSVLLSSSNLSSSMNSSFSYSSSISSSYSDSISGSPPDSNGQVFPQSPQLKKTLFQRTTSFSKGSKLK</sequence>
<dbReference type="AlphaFoldDB" id="A0AAN7YQT3"/>
<dbReference type="InterPro" id="IPR011993">
    <property type="entry name" value="PH-like_dom_sf"/>
</dbReference>
<proteinExistence type="predicted"/>
<evidence type="ECO:0000256" key="2">
    <source>
        <dbReference type="ARBA" id="ARBA00023134"/>
    </source>
</evidence>
<dbReference type="Proteomes" id="UP001344447">
    <property type="component" value="Unassembled WGS sequence"/>
</dbReference>
<gene>
    <name evidence="5" type="ORF">RB653_006990</name>
</gene>
<dbReference type="SMART" id="SM00175">
    <property type="entry name" value="RAB"/>
    <property type="match status" value="1"/>
</dbReference>
<dbReference type="InterPro" id="IPR005225">
    <property type="entry name" value="Small_GTP-bd"/>
</dbReference>
<dbReference type="InterPro" id="IPR020849">
    <property type="entry name" value="Small_GTPase_Ras-type"/>
</dbReference>
<dbReference type="InterPro" id="IPR027417">
    <property type="entry name" value="P-loop_NTPase"/>
</dbReference>
<dbReference type="FunFam" id="2.30.29.30:FF:000945">
    <property type="entry name" value="Sca1 complex protein phr"/>
    <property type="match status" value="1"/>
</dbReference>
<protein>
    <recommendedName>
        <fullName evidence="4">PH domain-containing protein</fullName>
    </recommendedName>
</protein>
<dbReference type="Gene3D" id="3.40.50.300">
    <property type="entry name" value="P-loop containing nucleotide triphosphate hydrolases"/>
    <property type="match status" value="2"/>
</dbReference>
<evidence type="ECO:0000256" key="3">
    <source>
        <dbReference type="SAM" id="MobiDB-lite"/>
    </source>
</evidence>
<keyword evidence="2" id="KW-0342">GTP-binding</keyword>
<dbReference type="SUPFAM" id="SSF50729">
    <property type="entry name" value="PH domain-like"/>
    <property type="match status" value="1"/>
</dbReference>
<feature type="domain" description="PH" evidence="4">
    <location>
        <begin position="536"/>
        <end position="637"/>
    </location>
</feature>
<dbReference type="Pfam" id="PF00071">
    <property type="entry name" value="Ras"/>
    <property type="match status" value="2"/>
</dbReference>
<dbReference type="SUPFAM" id="SSF52540">
    <property type="entry name" value="P-loop containing nucleoside triphosphate hydrolases"/>
    <property type="match status" value="2"/>
</dbReference>
<dbReference type="NCBIfam" id="TIGR00231">
    <property type="entry name" value="small_GTP"/>
    <property type="match status" value="1"/>
</dbReference>
<feature type="region of interest" description="Disordered" evidence="3">
    <location>
        <begin position="665"/>
        <end position="747"/>
    </location>
</feature>
<dbReference type="SMART" id="SM00233">
    <property type="entry name" value="PH"/>
    <property type="match status" value="1"/>
</dbReference>
<dbReference type="InterPro" id="IPR001806">
    <property type="entry name" value="Small_GTPase"/>
</dbReference>
<dbReference type="InterPro" id="IPR001849">
    <property type="entry name" value="PH_domain"/>
</dbReference>
<feature type="compositionally biased region" description="Low complexity" evidence="3">
    <location>
        <begin position="77"/>
        <end position="111"/>
    </location>
</feature>
<dbReference type="GO" id="GO:0003924">
    <property type="term" value="F:GTPase activity"/>
    <property type="evidence" value="ECO:0007669"/>
    <property type="project" value="InterPro"/>
</dbReference>
<dbReference type="Gene3D" id="2.30.29.30">
    <property type="entry name" value="Pleckstrin-homology domain (PH domain)/Phosphotyrosine-binding domain (PTB)"/>
    <property type="match status" value="1"/>
</dbReference>
<dbReference type="SMART" id="SM00173">
    <property type="entry name" value="RAS"/>
    <property type="match status" value="1"/>
</dbReference>
<keyword evidence="1" id="KW-0547">Nucleotide-binding</keyword>
<feature type="compositionally biased region" description="Low complexity" evidence="3">
    <location>
        <begin position="775"/>
        <end position="787"/>
    </location>
</feature>
<feature type="region of interest" description="Disordered" evidence="3">
    <location>
        <begin position="77"/>
        <end position="117"/>
    </location>
</feature>